<proteinExistence type="predicted"/>
<reference evidence="1" key="1">
    <citation type="submission" date="2020-09" db="EMBL/GenBank/DDBJ databases">
        <title>Genome-Enabled Discovery of Anthraquinone Biosynthesis in Senna tora.</title>
        <authorList>
            <person name="Kang S.-H."/>
            <person name="Pandey R.P."/>
            <person name="Lee C.-M."/>
            <person name="Sim J.-S."/>
            <person name="Jeong J.-T."/>
            <person name="Choi B.-S."/>
            <person name="Jung M."/>
            <person name="Ginzburg D."/>
            <person name="Zhao K."/>
            <person name="Won S.Y."/>
            <person name="Oh T.-J."/>
            <person name="Yu Y."/>
            <person name="Kim N.-H."/>
            <person name="Lee O.R."/>
            <person name="Lee T.-H."/>
            <person name="Bashyal P."/>
            <person name="Kim T.-S."/>
            <person name="Lee W.-H."/>
            <person name="Kawkins C."/>
            <person name="Kim C.-K."/>
            <person name="Kim J.S."/>
            <person name="Ahn B.O."/>
            <person name="Rhee S.Y."/>
            <person name="Sohng J.K."/>
        </authorList>
    </citation>
    <scope>NUCLEOTIDE SEQUENCE</scope>
    <source>
        <tissue evidence="1">Leaf</tissue>
    </source>
</reference>
<gene>
    <name evidence="1" type="ORF">G2W53_001027</name>
</gene>
<evidence type="ECO:0000313" key="2">
    <source>
        <dbReference type="Proteomes" id="UP000634136"/>
    </source>
</evidence>
<dbReference type="Proteomes" id="UP000634136">
    <property type="component" value="Unassembled WGS sequence"/>
</dbReference>
<organism evidence="1 2">
    <name type="scientific">Senna tora</name>
    <dbReference type="NCBI Taxonomy" id="362788"/>
    <lineage>
        <taxon>Eukaryota</taxon>
        <taxon>Viridiplantae</taxon>
        <taxon>Streptophyta</taxon>
        <taxon>Embryophyta</taxon>
        <taxon>Tracheophyta</taxon>
        <taxon>Spermatophyta</taxon>
        <taxon>Magnoliopsida</taxon>
        <taxon>eudicotyledons</taxon>
        <taxon>Gunneridae</taxon>
        <taxon>Pentapetalae</taxon>
        <taxon>rosids</taxon>
        <taxon>fabids</taxon>
        <taxon>Fabales</taxon>
        <taxon>Fabaceae</taxon>
        <taxon>Caesalpinioideae</taxon>
        <taxon>Cassia clade</taxon>
        <taxon>Senna</taxon>
    </lineage>
</organism>
<protein>
    <submittedName>
        <fullName evidence="1">Uncharacterized protein</fullName>
    </submittedName>
</protein>
<name>A0A834XFE9_9FABA</name>
<dbReference type="EMBL" id="JAAIUW010000001">
    <property type="protein sequence ID" value="KAF7844122.1"/>
    <property type="molecule type" value="Genomic_DNA"/>
</dbReference>
<dbReference type="AlphaFoldDB" id="A0A834XFE9"/>
<keyword evidence="2" id="KW-1185">Reference proteome</keyword>
<evidence type="ECO:0000313" key="1">
    <source>
        <dbReference type="EMBL" id="KAF7844122.1"/>
    </source>
</evidence>
<sequence>MGSLKVETCKGKQTRQKLRGKCVPAKLKPARAGT</sequence>
<comment type="caution">
    <text evidence="1">The sequence shown here is derived from an EMBL/GenBank/DDBJ whole genome shotgun (WGS) entry which is preliminary data.</text>
</comment>
<accession>A0A834XFE9</accession>